<feature type="transmembrane region" description="Helical" evidence="11">
    <location>
        <begin position="98"/>
        <end position="119"/>
    </location>
</feature>
<evidence type="ECO:0000256" key="9">
    <source>
        <dbReference type="ARBA" id="ARBA00023201"/>
    </source>
</evidence>
<protein>
    <recommendedName>
        <fullName evidence="12">Cation/H+ exchanger transmembrane domain-containing protein</fullName>
    </recommendedName>
</protein>
<dbReference type="Pfam" id="PF00999">
    <property type="entry name" value="Na_H_Exchanger"/>
    <property type="match status" value="1"/>
</dbReference>
<keyword evidence="6" id="KW-0915">Sodium</keyword>
<feature type="domain" description="Cation/H+ exchanger transmembrane" evidence="12">
    <location>
        <begin position="35"/>
        <end position="280"/>
    </location>
</feature>
<keyword evidence="8 11" id="KW-0472">Membrane</keyword>
<evidence type="ECO:0000313" key="14">
    <source>
        <dbReference type="Proteomes" id="UP001310890"/>
    </source>
</evidence>
<accession>A0AAN7TEI9</accession>
<feature type="region of interest" description="Disordered" evidence="10">
    <location>
        <begin position="294"/>
        <end position="339"/>
    </location>
</feature>
<evidence type="ECO:0000259" key="12">
    <source>
        <dbReference type="Pfam" id="PF00999"/>
    </source>
</evidence>
<organism evidence="13 14">
    <name type="scientific">Meristemomyces frigidus</name>
    <dbReference type="NCBI Taxonomy" id="1508187"/>
    <lineage>
        <taxon>Eukaryota</taxon>
        <taxon>Fungi</taxon>
        <taxon>Dikarya</taxon>
        <taxon>Ascomycota</taxon>
        <taxon>Pezizomycotina</taxon>
        <taxon>Dothideomycetes</taxon>
        <taxon>Dothideomycetidae</taxon>
        <taxon>Mycosphaerellales</taxon>
        <taxon>Teratosphaeriaceae</taxon>
        <taxon>Meristemomyces</taxon>
    </lineage>
</organism>
<feature type="transmembrane region" description="Helical" evidence="11">
    <location>
        <begin position="69"/>
        <end position="86"/>
    </location>
</feature>
<dbReference type="InterPro" id="IPR038770">
    <property type="entry name" value="Na+/solute_symporter_sf"/>
</dbReference>
<evidence type="ECO:0000256" key="2">
    <source>
        <dbReference type="ARBA" id="ARBA00022448"/>
    </source>
</evidence>
<keyword evidence="4 11" id="KW-0812">Transmembrane</keyword>
<gene>
    <name evidence="13" type="ORF">LTR62_004506</name>
</gene>
<keyword evidence="3" id="KW-0050">Antiport</keyword>
<evidence type="ECO:0000256" key="4">
    <source>
        <dbReference type="ARBA" id="ARBA00022692"/>
    </source>
</evidence>
<sequence>MSSGNTASLPYHEPGIVTILIISSFLLLLNAVNYILNRLVYCGLVGQLFIGVGWGTPGADWLSAELQQSIVQLGYLGLILIVYEGGLASNLKALKANLFLSSAVALTGLSAPIGISFVLPSLLPLSPVQAFAAGAALCSTSLGTTFTVLATSGLTESRLGVILTSAAMMDDVVGLIMVQIISSLGAGSSLTAATVIRPVFVSLAFAVLIPLICRFVAKPAMQGAYDRLQRPENARYRAICYSPKAALACQTGVLLAMITSATYAGTSNLFAAYLAGASVTWLSDCVVINEHERPSCTGPTTSQASSQASGRSQSGRAQTATPGTSPTTPVNNAVAGTDEHANGCSGKEVYERYYSPVVESVFRPLFFASIGFAIPITRMFSGRVIWRGFVYTILMIFAKLICGLWLVRFAPLPRAKAISRALQLVKLPSRRAKGVSQDGAASEDSPQTKQTPASHQRPEAAVMRQSSSSLRTSPTSQPNRDTAGSGSSQPTTGSTANMTRKRAALPKPKSLYPAAILGSAMVSRGEIGFLISSVAESVGVFGEGGNTEEFLIVTWAILLCTLIGPVTVGLLVKRVKRLQQAERRTASGQEDPLGVWGVMVVSDKS</sequence>
<dbReference type="GO" id="GO:1902600">
    <property type="term" value="P:proton transmembrane transport"/>
    <property type="evidence" value="ECO:0007669"/>
    <property type="project" value="InterPro"/>
</dbReference>
<feature type="compositionally biased region" description="Polar residues" evidence="10">
    <location>
        <begin position="444"/>
        <end position="454"/>
    </location>
</feature>
<feature type="compositionally biased region" description="Polar residues" evidence="10">
    <location>
        <begin position="319"/>
        <end position="331"/>
    </location>
</feature>
<evidence type="ECO:0000256" key="10">
    <source>
        <dbReference type="SAM" id="MobiDB-lite"/>
    </source>
</evidence>
<comment type="caution">
    <text evidence="13">The sequence shown here is derived from an EMBL/GenBank/DDBJ whole genome shotgun (WGS) entry which is preliminary data.</text>
</comment>
<evidence type="ECO:0000256" key="11">
    <source>
        <dbReference type="SAM" id="Phobius"/>
    </source>
</evidence>
<feature type="transmembrane region" description="Helical" evidence="11">
    <location>
        <begin position="15"/>
        <end position="32"/>
    </location>
</feature>
<feature type="compositionally biased region" description="Low complexity" evidence="10">
    <location>
        <begin position="464"/>
        <end position="495"/>
    </location>
</feature>
<feature type="transmembrane region" description="Helical" evidence="11">
    <location>
        <begin position="39"/>
        <end position="57"/>
    </location>
</feature>
<dbReference type="PANTHER" id="PTHR43562">
    <property type="entry name" value="NAPA-TYPE SODIUM/HYDROGEN ANTIPORTER"/>
    <property type="match status" value="1"/>
</dbReference>
<dbReference type="PANTHER" id="PTHR43562:SF3">
    <property type="entry name" value="SODIUM ION_PROTON EXCHANGER (EUROFUNG)"/>
    <property type="match status" value="1"/>
</dbReference>
<keyword evidence="2" id="KW-0813">Transport</keyword>
<evidence type="ECO:0000256" key="1">
    <source>
        <dbReference type="ARBA" id="ARBA00004141"/>
    </source>
</evidence>
<evidence type="ECO:0000256" key="5">
    <source>
        <dbReference type="ARBA" id="ARBA00022989"/>
    </source>
</evidence>
<evidence type="ECO:0000256" key="7">
    <source>
        <dbReference type="ARBA" id="ARBA00023065"/>
    </source>
</evidence>
<dbReference type="InterPro" id="IPR006153">
    <property type="entry name" value="Cation/H_exchanger_TM"/>
</dbReference>
<evidence type="ECO:0000256" key="6">
    <source>
        <dbReference type="ARBA" id="ARBA00023053"/>
    </source>
</evidence>
<evidence type="ECO:0000313" key="13">
    <source>
        <dbReference type="EMBL" id="KAK5111972.1"/>
    </source>
</evidence>
<proteinExistence type="predicted"/>
<dbReference type="Gene3D" id="1.20.1530.20">
    <property type="match status" value="3"/>
</dbReference>
<dbReference type="GO" id="GO:0016020">
    <property type="term" value="C:membrane"/>
    <property type="evidence" value="ECO:0007669"/>
    <property type="project" value="UniProtKB-SubCell"/>
</dbReference>
<keyword evidence="5 11" id="KW-1133">Transmembrane helix</keyword>
<feature type="transmembrane region" description="Helical" evidence="11">
    <location>
        <begin position="386"/>
        <end position="407"/>
    </location>
</feature>
<evidence type="ECO:0000256" key="8">
    <source>
        <dbReference type="ARBA" id="ARBA00023136"/>
    </source>
</evidence>
<name>A0AAN7TEI9_9PEZI</name>
<dbReference type="AlphaFoldDB" id="A0AAN7TEI9"/>
<feature type="region of interest" description="Disordered" evidence="10">
    <location>
        <begin position="433"/>
        <end position="504"/>
    </location>
</feature>
<dbReference type="GO" id="GO:0006814">
    <property type="term" value="P:sodium ion transport"/>
    <property type="evidence" value="ECO:0007669"/>
    <property type="project" value="UniProtKB-KW"/>
</dbReference>
<comment type="subcellular location">
    <subcellularLocation>
        <location evidence="1">Membrane</location>
        <topology evidence="1">Multi-pass membrane protein</topology>
    </subcellularLocation>
</comment>
<dbReference type="Proteomes" id="UP001310890">
    <property type="component" value="Unassembled WGS sequence"/>
</dbReference>
<dbReference type="GO" id="GO:0015297">
    <property type="term" value="F:antiporter activity"/>
    <property type="evidence" value="ECO:0007669"/>
    <property type="project" value="UniProtKB-KW"/>
</dbReference>
<keyword evidence="9" id="KW-0739">Sodium transport</keyword>
<evidence type="ECO:0000256" key="3">
    <source>
        <dbReference type="ARBA" id="ARBA00022449"/>
    </source>
</evidence>
<feature type="compositionally biased region" description="Low complexity" evidence="10">
    <location>
        <begin position="302"/>
        <end position="318"/>
    </location>
</feature>
<keyword evidence="7" id="KW-0406">Ion transport</keyword>
<dbReference type="EMBL" id="JAVRRL010000034">
    <property type="protein sequence ID" value="KAK5111972.1"/>
    <property type="molecule type" value="Genomic_DNA"/>
</dbReference>
<feature type="transmembrane region" description="Helical" evidence="11">
    <location>
        <begin position="551"/>
        <end position="572"/>
    </location>
</feature>
<reference evidence="13" key="1">
    <citation type="submission" date="2023-08" db="EMBL/GenBank/DDBJ databases">
        <title>Black Yeasts Isolated from many extreme environments.</title>
        <authorList>
            <person name="Coleine C."/>
            <person name="Stajich J.E."/>
            <person name="Selbmann L."/>
        </authorList>
    </citation>
    <scope>NUCLEOTIDE SEQUENCE</scope>
    <source>
        <strain evidence="13">CCFEE 5401</strain>
    </source>
</reference>
<feature type="transmembrane region" description="Helical" evidence="11">
    <location>
        <begin position="199"/>
        <end position="217"/>
    </location>
</feature>
<feature type="transmembrane region" description="Helical" evidence="11">
    <location>
        <begin position="131"/>
        <end position="151"/>
    </location>
</feature>